<keyword evidence="2" id="KW-1185">Reference proteome</keyword>
<name>A0ABS8WJG1_DATST</name>
<gene>
    <name evidence="1" type="ORF">HAX54_045136</name>
</gene>
<organism evidence="1 2">
    <name type="scientific">Datura stramonium</name>
    <name type="common">Jimsonweed</name>
    <name type="synonym">Common thornapple</name>
    <dbReference type="NCBI Taxonomy" id="4076"/>
    <lineage>
        <taxon>Eukaryota</taxon>
        <taxon>Viridiplantae</taxon>
        <taxon>Streptophyta</taxon>
        <taxon>Embryophyta</taxon>
        <taxon>Tracheophyta</taxon>
        <taxon>Spermatophyta</taxon>
        <taxon>Magnoliopsida</taxon>
        <taxon>eudicotyledons</taxon>
        <taxon>Gunneridae</taxon>
        <taxon>Pentapetalae</taxon>
        <taxon>asterids</taxon>
        <taxon>lamiids</taxon>
        <taxon>Solanales</taxon>
        <taxon>Solanaceae</taxon>
        <taxon>Solanoideae</taxon>
        <taxon>Datureae</taxon>
        <taxon>Datura</taxon>
    </lineage>
</organism>
<dbReference type="EMBL" id="JACEIK010006973">
    <property type="protein sequence ID" value="MCE3049548.1"/>
    <property type="molecule type" value="Genomic_DNA"/>
</dbReference>
<sequence>MDDMEVRENNRQKDLTVSSLARVAAKLIKAQNDILKLQHERQPPEFSIAKFEELEDD</sequence>
<evidence type="ECO:0000313" key="2">
    <source>
        <dbReference type="Proteomes" id="UP000823775"/>
    </source>
</evidence>
<comment type="caution">
    <text evidence="1">The sequence shown here is derived from an EMBL/GenBank/DDBJ whole genome shotgun (WGS) entry which is preliminary data.</text>
</comment>
<protein>
    <submittedName>
        <fullName evidence="1">Uncharacterized protein</fullName>
    </submittedName>
</protein>
<reference evidence="1 2" key="1">
    <citation type="journal article" date="2021" name="BMC Genomics">
        <title>Datura genome reveals duplications of psychoactive alkaloid biosynthetic genes and high mutation rate following tissue culture.</title>
        <authorList>
            <person name="Rajewski A."/>
            <person name="Carter-House D."/>
            <person name="Stajich J."/>
            <person name="Litt A."/>
        </authorList>
    </citation>
    <scope>NUCLEOTIDE SEQUENCE [LARGE SCALE GENOMIC DNA]</scope>
    <source>
        <strain evidence="1">AR-01</strain>
    </source>
</reference>
<accession>A0ABS8WJG1</accession>
<evidence type="ECO:0000313" key="1">
    <source>
        <dbReference type="EMBL" id="MCE3049548.1"/>
    </source>
</evidence>
<dbReference type="Proteomes" id="UP000823775">
    <property type="component" value="Unassembled WGS sequence"/>
</dbReference>
<proteinExistence type="predicted"/>
<feature type="non-terminal residue" evidence="1">
    <location>
        <position position="57"/>
    </location>
</feature>